<dbReference type="PANTHER" id="PTHR14058:SF8">
    <property type="entry name" value="PROTEIN FE65 HOMOLOG"/>
    <property type="match status" value="1"/>
</dbReference>
<feature type="region of interest" description="Disordered" evidence="4">
    <location>
        <begin position="33"/>
        <end position="56"/>
    </location>
</feature>
<dbReference type="Pfam" id="PF13359">
    <property type="entry name" value="DDE_Tnp_4"/>
    <property type="match status" value="1"/>
</dbReference>
<gene>
    <name evidence="6" type="ORF">DMN91_011673</name>
</gene>
<comment type="cofactor">
    <cofactor evidence="1">
        <name>a divalent metal cation</name>
        <dbReference type="ChEBI" id="CHEBI:60240"/>
    </cofactor>
</comment>
<feature type="compositionally biased region" description="Low complexity" evidence="4">
    <location>
        <begin position="40"/>
        <end position="53"/>
    </location>
</feature>
<dbReference type="CDD" id="cd01271">
    <property type="entry name" value="PTB2_Fe65"/>
    <property type="match status" value="1"/>
</dbReference>
<feature type="region of interest" description="Disordered" evidence="4">
    <location>
        <begin position="405"/>
        <end position="467"/>
    </location>
</feature>
<keyword evidence="3" id="KW-0677">Repeat</keyword>
<dbReference type="EMBL" id="QOIP01000012">
    <property type="protein sequence ID" value="RLU15916.1"/>
    <property type="molecule type" value="Genomic_DNA"/>
</dbReference>
<evidence type="ECO:0000256" key="2">
    <source>
        <dbReference type="ARBA" id="ARBA00022723"/>
    </source>
</evidence>
<dbReference type="Pfam" id="PF00640">
    <property type="entry name" value="PID"/>
    <property type="match status" value="2"/>
</dbReference>
<dbReference type="CDD" id="cd01272">
    <property type="entry name" value="PTB1_Fe65"/>
    <property type="match status" value="1"/>
</dbReference>
<feature type="compositionally biased region" description="Polar residues" evidence="4">
    <location>
        <begin position="407"/>
        <end position="433"/>
    </location>
</feature>
<name>A0A3L8D6N6_OOCBI</name>
<dbReference type="SUPFAM" id="SSF50729">
    <property type="entry name" value="PH domain-like"/>
    <property type="match status" value="2"/>
</dbReference>
<dbReference type="PANTHER" id="PTHR14058">
    <property type="entry name" value="AMYLOID BETA A4 PRECURSOR PROTEIN-BINDING FAMILY B"/>
    <property type="match status" value="1"/>
</dbReference>
<dbReference type="PROSITE" id="PS01179">
    <property type="entry name" value="PID"/>
    <property type="match status" value="2"/>
</dbReference>
<dbReference type="SMART" id="SM00462">
    <property type="entry name" value="PTB"/>
    <property type="match status" value="2"/>
</dbReference>
<dbReference type="FunFam" id="2.30.29.30:FF:000317">
    <property type="entry name" value="Amyloid beta A4 protein-binding family B member"/>
    <property type="match status" value="1"/>
</dbReference>
<dbReference type="GO" id="GO:0005737">
    <property type="term" value="C:cytoplasm"/>
    <property type="evidence" value="ECO:0007669"/>
    <property type="project" value="TreeGrafter"/>
</dbReference>
<organism evidence="6 7">
    <name type="scientific">Ooceraea biroi</name>
    <name type="common">Clonal raider ant</name>
    <name type="synonym">Cerapachys biroi</name>
    <dbReference type="NCBI Taxonomy" id="2015173"/>
    <lineage>
        <taxon>Eukaryota</taxon>
        <taxon>Metazoa</taxon>
        <taxon>Ecdysozoa</taxon>
        <taxon>Arthropoda</taxon>
        <taxon>Hexapoda</taxon>
        <taxon>Insecta</taxon>
        <taxon>Pterygota</taxon>
        <taxon>Neoptera</taxon>
        <taxon>Endopterygota</taxon>
        <taxon>Hymenoptera</taxon>
        <taxon>Apocrita</taxon>
        <taxon>Aculeata</taxon>
        <taxon>Formicoidea</taxon>
        <taxon>Formicidae</taxon>
        <taxon>Dorylinae</taxon>
        <taxon>Ooceraea</taxon>
    </lineage>
</organism>
<evidence type="ECO:0000256" key="3">
    <source>
        <dbReference type="ARBA" id="ARBA00022737"/>
    </source>
</evidence>
<feature type="compositionally biased region" description="Polar residues" evidence="4">
    <location>
        <begin position="526"/>
        <end position="539"/>
    </location>
</feature>
<evidence type="ECO:0000313" key="6">
    <source>
        <dbReference type="EMBL" id="RLU15916.1"/>
    </source>
</evidence>
<dbReference type="FunFam" id="2.30.29.30:FF:000034">
    <property type="entry name" value="amyloid beta A4 precursor protein-binding family B member 2"/>
    <property type="match status" value="1"/>
</dbReference>
<dbReference type="InterPro" id="IPR006020">
    <property type="entry name" value="PTB/PI_dom"/>
</dbReference>
<dbReference type="InterPro" id="IPR027806">
    <property type="entry name" value="HARBI1_dom"/>
</dbReference>
<dbReference type="InterPro" id="IPR039576">
    <property type="entry name" value="APBB1/2/3"/>
</dbReference>
<protein>
    <recommendedName>
        <fullName evidence="5">PID domain-containing protein</fullName>
    </recommendedName>
</protein>
<reference evidence="6 7" key="1">
    <citation type="journal article" date="2018" name="Genome Res.">
        <title>The genomic architecture and molecular evolution of ant odorant receptors.</title>
        <authorList>
            <person name="McKenzie S.K."/>
            <person name="Kronauer D.J.C."/>
        </authorList>
    </citation>
    <scope>NUCLEOTIDE SEQUENCE [LARGE SCALE GENOMIC DNA]</scope>
    <source>
        <strain evidence="6">Clonal line C1</strain>
    </source>
</reference>
<dbReference type="GO" id="GO:0046872">
    <property type="term" value="F:metal ion binding"/>
    <property type="evidence" value="ECO:0007669"/>
    <property type="project" value="UniProtKB-KW"/>
</dbReference>
<feature type="compositionally biased region" description="Polar residues" evidence="4">
    <location>
        <begin position="487"/>
        <end position="497"/>
    </location>
</feature>
<evidence type="ECO:0000256" key="4">
    <source>
        <dbReference type="SAM" id="MobiDB-lite"/>
    </source>
</evidence>
<sequence length="965" mass="108005">MPDERTSTERVGGRVDYLMGMQVARVKNTFPRNIRDKPTAGKTGARKTGAGTRISGGKAGRDDEACIVFDATYRLAQKSANYAGQKRLWSEQKKMPLAKPMVGCSSDGVVLYVFGPFDATHNDATILQDCFQRYANDMSTIHEGDTILVDRGFRDVLNFLTEEKNLKAYCPGLGQLNTAEANASRCVTKCRWVIEQVFGRLKKKFKIFSLPAHNTTLKHNLDSLYIAFALLNLFHKPILSDVMHEGIAQTLKSRLNVPNRLQIIVQEFNLPQLRVPFLAVEYTSLDNEENNRLIGFPELSMDDLYYLSLGPYQIRNAISYYAEHQKEGIFLVQKFHPRPKHPSVALNYEKYGISVEEPTLIKAHMKSRYRGDLAIQDPYSLSTFKENVALRYGCEGVAESALVDDTLNGNPRTSSSTSSAILPQSHALQSESAGSIDAADTSGSRNYCEKPDNETAEMGGVPHVEGGLNSELYAVPVKRRQPKDQKNNAILQNNTQEKPTDVDSTDSEDKDENLPSGWQKHEGSGVVNTVTRSNTSSALDQELENKRKVELALKRRSYPARADSEGRDKPIRFAVRSLGWTEIAEEDLTPERSSKAVNKCIVDLSLGRNDLLDVVGRWGDGKDLFMDLDEGALKLIDPENLTVLNTQPIHTVRVWGVGRDHCRDFAYVARDRSTRKHMCHVFRCDIPARTIANTLRDICKKIMIERSQHQTLAKPVDINGRTSLATRPTNLPTEHRRFHRNGQALVTQSFPTPMEEPKKVLRAQYLGSMQVNQATGMEVLNEAIEHIVANTPINQWRNVNVAVAPSMISILTPNEDKLITECRVRYLSFLGIGRNVKQCAFIMHTAQDLFIVHVFNCEPSSGALCKTIEAACKLRYQKCLDAHPQGFRNASSLNTPSGRGLGATLKSLELWPLPAEREVIRHRHLQSPLTLKYFGGSPPSASLKSLLSPSLDTRHIQLARWESNP</sequence>
<keyword evidence="2" id="KW-0479">Metal-binding</keyword>
<dbReference type="OrthoDB" id="5969782at2759"/>
<feature type="domain" description="PID" evidence="5">
    <location>
        <begin position="571"/>
        <end position="699"/>
    </location>
</feature>
<dbReference type="Proteomes" id="UP000279307">
    <property type="component" value="Chromosome 12"/>
</dbReference>
<evidence type="ECO:0000313" key="7">
    <source>
        <dbReference type="Proteomes" id="UP000279307"/>
    </source>
</evidence>
<dbReference type="GO" id="GO:0006355">
    <property type="term" value="P:regulation of DNA-templated transcription"/>
    <property type="evidence" value="ECO:0007669"/>
    <property type="project" value="TreeGrafter"/>
</dbReference>
<accession>A0A3L8D6N6</accession>
<comment type="caution">
    <text evidence="6">The sequence shown here is derived from an EMBL/GenBank/DDBJ whole genome shotgun (WGS) entry which is preliminary data.</text>
</comment>
<feature type="region of interest" description="Disordered" evidence="4">
    <location>
        <begin position="479"/>
        <end position="542"/>
    </location>
</feature>
<feature type="domain" description="PID" evidence="5">
    <location>
        <begin position="761"/>
        <end position="885"/>
    </location>
</feature>
<dbReference type="Gene3D" id="2.30.29.30">
    <property type="entry name" value="Pleckstrin-homology domain (PH domain)/Phosphotyrosine-binding domain (PTB)"/>
    <property type="match status" value="2"/>
</dbReference>
<proteinExistence type="predicted"/>
<dbReference type="GO" id="GO:0001540">
    <property type="term" value="F:amyloid-beta binding"/>
    <property type="evidence" value="ECO:0007669"/>
    <property type="project" value="InterPro"/>
</dbReference>
<evidence type="ECO:0000256" key="1">
    <source>
        <dbReference type="ARBA" id="ARBA00001968"/>
    </source>
</evidence>
<dbReference type="InterPro" id="IPR011993">
    <property type="entry name" value="PH-like_dom_sf"/>
</dbReference>
<evidence type="ECO:0000259" key="5">
    <source>
        <dbReference type="PROSITE" id="PS01179"/>
    </source>
</evidence>
<dbReference type="GO" id="GO:0005634">
    <property type="term" value="C:nucleus"/>
    <property type="evidence" value="ECO:0007669"/>
    <property type="project" value="TreeGrafter"/>
</dbReference>
<dbReference type="AlphaFoldDB" id="A0A3L8D6N6"/>